<feature type="non-terminal residue" evidence="1">
    <location>
        <position position="1"/>
    </location>
</feature>
<evidence type="ECO:0000313" key="1">
    <source>
        <dbReference type="EMBL" id="KKL26263.1"/>
    </source>
</evidence>
<proteinExistence type="predicted"/>
<gene>
    <name evidence="1" type="ORF">LCGC14_2397020</name>
</gene>
<protein>
    <recommendedName>
        <fullName evidence="2">Alcohol dehydrogenase-like C-terminal domain-containing protein</fullName>
    </recommendedName>
</protein>
<sequence length="68" mass="7734">KELIWKEAKIIASRVSHGEYPLIIENLAANLLNPDVLISAVFPAERIQEAFEAIEKDPAKYLKILLEF</sequence>
<dbReference type="Gene3D" id="3.40.50.720">
    <property type="entry name" value="NAD(P)-binding Rossmann-like Domain"/>
    <property type="match status" value="1"/>
</dbReference>
<name>A0A0F9EQY0_9ZZZZ</name>
<comment type="caution">
    <text evidence="1">The sequence shown here is derived from an EMBL/GenBank/DDBJ whole genome shotgun (WGS) entry which is preliminary data.</text>
</comment>
<dbReference type="AlphaFoldDB" id="A0A0F9EQY0"/>
<accession>A0A0F9EQY0</accession>
<evidence type="ECO:0008006" key="2">
    <source>
        <dbReference type="Google" id="ProtNLM"/>
    </source>
</evidence>
<organism evidence="1">
    <name type="scientific">marine sediment metagenome</name>
    <dbReference type="NCBI Taxonomy" id="412755"/>
    <lineage>
        <taxon>unclassified sequences</taxon>
        <taxon>metagenomes</taxon>
        <taxon>ecological metagenomes</taxon>
    </lineage>
</organism>
<reference evidence="1" key="1">
    <citation type="journal article" date="2015" name="Nature">
        <title>Complex archaea that bridge the gap between prokaryotes and eukaryotes.</title>
        <authorList>
            <person name="Spang A."/>
            <person name="Saw J.H."/>
            <person name="Jorgensen S.L."/>
            <person name="Zaremba-Niedzwiedzka K."/>
            <person name="Martijn J."/>
            <person name="Lind A.E."/>
            <person name="van Eijk R."/>
            <person name="Schleper C."/>
            <person name="Guy L."/>
            <person name="Ettema T.J."/>
        </authorList>
    </citation>
    <scope>NUCLEOTIDE SEQUENCE</scope>
</reference>
<dbReference type="Gene3D" id="3.90.180.10">
    <property type="entry name" value="Medium-chain alcohol dehydrogenases, catalytic domain"/>
    <property type="match status" value="1"/>
</dbReference>
<dbReference type="EMBL" id="LAZR01035896">
    <property type="protein sequence ID" value="KKL26263.1"/>
    <property type="molecule type" value="Genomic_DNA"/>
</dbReference>